<evidence type="ECO:0000256" key="5">
    <source>
        <dbReference type="ARBA" id="ARBA00023163"/>
    </source>
</evidence>
<dbReference type="InterPro" id="IPR000524">
    <property type="entry name" value="Tscrpt_reg_HTH_GntR"/>
</dbReference>
<dbReference type="InterPro" id="IPR015421">
    <property type="entry name" value="PyrdxlP-dep_Trfase_major"/>
</dbReference>
<evidence type="ECO:0000256" key="2">
    <source>
        <dbReference type="ARBA" id="ARBA00022898"/>
    </source>
</evidence>
<dbReference type="EMBL" id="JBHUEY010000001">
    <property type="protein sequence ID" value="MFD1783550.1"/>
    <property type="molecule type" value="Genomic_DNA"/>
</dbReference>
<evidence type="ECO:0000313" key="8">
    <source>
        <dbReference type="EMBL" id="MFD1783550.1"/>
    </source>
</evidence>
<proteinExistence type="inferred from homology"/>
<dbReference type="GO" id="GO:0008483">
    <property type="term" value="F:transaminase activity"/>
    <property type="evidence" value="ECO:0007669"/>
    <property type="project" value="UniProtKB-KW"/>
</dbReference>
<keyword evidence="9" id="KW-1185">Reference proteome</keyword>
<feature type="region of interest" description="Disordered" evidence="6">
    <location>
        <begin position="493"/>
        <end position="520"/>
    </location>
</feature>
<dbReference type="PANTHER" id="PTHR46577:SF1">
    <property type="entry name" value="HTH-TYPE TRANSCRIPTIONAL REGULATORY PROTEIN GABR"/>
    <property type="match status" value="1"/>
</dbReference>
<keyword evidence="2" id="KW-0663">Pyridoxal phosphate</keyword>
<dbReference type="InterPro" id="IPR036388">
    <property type="entry name" value="WH-like_DNA-bd_sf"/>
</dbReference>
<dbReference type="InterPro" id="IPR036390">
    <property type="entry name" value="WH_DNA-bd_sf"/>
</dbReference>
<keyword evidence="8" id="KW-0808">Transferase</keyword>
<protein>
    <submittedName>
        <fullName evidence="8">PLP-dependent aminotransferase family protein</fullName>
    </submittedName>
</protein>
<keyword evidence="8" id="KW-0032">Aminotransferase</keyword>
<dbReference type="CDD" id="cd07377">
    <property type="entry name" value="WHTH_GntR"/>
    <property type="match status" value="1"/>
</dbReference>
<keyword evidence="3" id="KW-0805">Transcription regulation</keyword>
<reference evidence="9" key="1">
    <citation type="journal article" date="2019" name="Int. J. Syst. Evol. Microbiol.">
        <title>The Global Catalogue of Microorganisms (GCM) 10K type strain sequencing project: providing services to taxonomists for standard genome sequencing and annotation.</title>
        <authorList>
            <consortium name="The Broad Institute Genomics Platform"/>
            <consortium name="The Broad Institute Genome Sequencing Center for Infectious Disease"/>
            <person name="Wu L."/>
            <person name="Ma J."/>
        </authorList>
    </citation>
    <scope>NUCLEOTIDE SEQUENCE [LARGE SCALE GENOMIC DNA]</scope>
    <source>
        <strain evidence="9">DFY28</strain>
    </source>
</reference>
<keyword evidence="4" id="KW-0238">DNA-binding</keyword>
<evidence type="ECO:0000256" key="1">
    <source>
        <dbReference type="ARBA" id="ARBA00005384"/>
    </source>
</evidence>
<dbReference type="Pfam" id="PF00392">
    <property type="entry name" value="GntR"/>
    <property type="match status" value="1"/>
</dbReference>
<evidence type="ECO:0000256" key="6">
    <source>
        <dbReference type="SAM" id="MobiDB-lite"/>
    </source>
</evidence>
<dbReference type="SMART" id="SM00345">
    <property type="entry name" value="HTH_GNTR"/>
    <property type="match status" value="1"/>
</dbReference>
<dbReference type="RefSeq" id="WP_377283255.1">
    <property type="nucleotide sequence ID" value="NZ_JBHRSI010000008.1"/>
</dbReference>
<sequence>MSWAEIYPWEAPAPGEPRIHRVYEQLREAIHSGALRPGGRLPSSRDLARRLGVARASVVAAYERLVGEGYAEGRAGSGTYVSQDLSGVLELRPARRAPRAAAPPALPDRVGALEAFDLPEAPPEARPFSNGRTLMDERALDAWSRASRRALRTLGPVHFGYSDARGDPRLRAAIADYLRAARGVVCEPDQVIVTAGAQHAVDLAARLLVRPGDPVWLEDPCYDPTWHALGQLGAELHPIPVDGSGIDVAAGVAAAPDAKMAFVTPSHQFPLGVTLSMARRLELLAWARQAGAFVVEDDYASEFRYSGPPLPSLQGLDGGERVIYVGTLNKALFPGLRMGYMVAPRPLLKALSVERHLTDRQPSSLTQAVLLDFMESGEFAAHIRRRRVAYGRQRDALAQALVRRFGDALEITRPDQGMQLIAYFRDGRSDLEAELAAARAGLSARAISRLYRKAPPRPGVLLGFSGFPVSAMAAGVERLAAAWSGGSGGALGLGEDCAPPDGDADDGDASRRLSGRVRTR</sequence>
<gene>
    <name evidence="8" type="ORF">ACFSC0_09115</name>
</gene>
<organism evidence="8 9">
    <name type="scientific">Phenylobacterium terrae</name>
    <dbReference type="NCBI Taxonomy" id="2665495"/>
    <lineage>
        <taxon>Bacteria</taxon>
        <taxon>Pseudomonadati</taxon>
        <taxon>Pseudomonadota</taxon>
        <taxon>Alphaproteobacteria</taxon>
        <taxon>Caulobacterales</taxon>
        <taxon>Caulobacteraceae</taxon>
        <taxon>Phenylobacterium</taxon>
    </lineage>
</organism>
<dbReference type="InterPro" id="IPR004839">
    <property type="entry name" value="Aminotransferase_I/II_large"/>
</dbReference>
<dbReference type="Gene3D" id="1.10.10.10">
    <property type="entry name" value="Winged helix-like DNA-binding domain superfamily/Winged helix DNA-binding domain"/>
    <property type="match status" value="1"/>
</dbReference>
<evidence type="ECO:0000256" key="3">
    <source>
        <dbReference type="ARBA" id="ARBA00023015"/>
    </source>
</evidence>
<evidence type="ECO:0000259" key="7">
    <source>
        <dbReference type="PROSITE" id="PS50949"/>
    </source>
</evidence>
<dbReference type="InterPro" id="IPR051446">
    <property type="entry name" value="HTH_trans_reg/aminotransferase"/>
</dbReference>
<dbReference type="PANTHER" id="PTHR46577">
    <property type="entry name" value="HTH-TYPE TRANSCRIPTIONAL REGULATORY PROTEIN GABR"/>
    <property type="match status" value="1"/>
</dbReference>
<dbReference type="PROSITE" id="PS50949">
    <property type="entry name" value="HTH_GNTR"/>
    <property type="match status" value="1"/>
</dbReference>
<feature type="domain" description="HTH gntR-type" evidence="7">
    <location>
        <begin position="16"/>
        <end position="84"/>
    </location>
</feature>
<keyword evidence="5" id="KW-0804">Transcription</keyword>
<dbReference type="CDD" id="cd00609">
    <property type="entry name" value="AAT_like"/>
    <property type="match status" value="1"/>
</dbReference>
<comment type="caution">
    <text evidence="8">The sequence shown here is derived from an EMBL/GenBank/DDBJ whole genome shotgun (WGS) entry which is preliminary data.</text>
</comment>
<dbReference type="Pfam" id="PF00155">
    <property type="entry name" value="Aminotran_1_2"/>
    <property type="match status" value="1"/>
</dbReference>
<evidence type="ECO:0000313" key="9">
    <source>
        <dbReference type="Proteomes" id="UP001597237"/>
    </source>
</evidence>
<accession>A0ABW4N2Y6</accession>
<dbReference type="InterPro" id="IPR015424">
    <property type="entry name" value="PyrdxlP-dep_Trfase"/>
</dbReference>
<dbReference type="PRINTS" id="PR00035">
    <property type="entry name" value="HTHGNTR"/>
</dbReference>
<name>A0ABW4N2Y6_9CAUL</name>
<comment type="similarity">
    <text evidence="1">In the C-terminal section; belongs to the class-I pyridoxal-phosphate-dependent aminotransferase family.</text>
</comment>
<dbReference type="Gene3D" id="3.40.640.10">
    <property type="entry name" value="Type I PLP-dependent aspartate aminotransferase-like (Major domain)"/>
    <property type="match status" value="1"/>
</dbReference>
<evidence type="ECO:0000256" key="4">
    <source>
        <dbReference type="ARBA" id="ARBA00023125"/>
    </source>
</evidence>
<dbReference type="SUPFAM" id="SSF53383">
    <property type="entry name" value="PLP-dependent transferases"/>
    <property type="match status" value="1"/>
</dbReference>
<dbReference type="SUPFAM" id="SSF46785">
    <property type="entry name" value="Winged helix' DNA-binding domain"/>
    <property type="match status" value="1"/>
</dbReference>
<dbReference type="Proteomes" id="UP001597237">
    <property type="component" value="Unassembled WGS sequence"/>
</dbReference>